<keyword evidence="3 6" id="KW-0812">Transmembrane</keyword>
<feature type="transmembrane region" description="Helical" evidence="6">
    <location>
        <begin position="7"/>
        <end position="27"/>
    </location>
</feature>
<feature type="transmembrane region" description="Helical" evidence="6">
    <location>
        <begin position="81"/>
        <end position="109"/>
    </location>
</feature>
<evidence type="ECO:0000256" key="5">
    <source>
        <dbReference type="ARBA" id="ARBA00023136"/>
    </source>
</evidence>
<dbReference type="EMBL" id="QKUF01000020">
    <property type="protein sequence ID" value="PZW24907.1"/>
    <property type="molecule type" value="Genomic_DNA"/>
</dbReference>
<dbReference type="OrthoDB" id="9812980at2"/>
<gene>
    <name evidence="8" type="ORF">EI42_04515</name>
</gene>
<keyword evidence="4 6" id="KW-1133">Transmembrane helix</keyword>
<sequence>MSKKNLFYFALTVLIVVGAALFFFLHVLPNFESYKQIFSSLDSLRAYVQSFGAWAPLIFFLIQVTQVIVSPIPGNITTLAGGALFGIVPGFLLSGSAIVVGSMLAFYLARFLGHVFVIKLVGRKQYERYNSFFTGRYSLGLLIIFLVPFFPDDVLCLLAGLSAMPASIFFLFLLIGRLPGTFLTTLVGAGVLQLSLVEWIVVGVISLLVIVVIFKYGDRFEEWMGRKIKKLNNKENGAS</sequence>
<protein>
    <recommendedName>
        <fullName evidence="6">TVP38/TMEM64 family membrane protein</fullName>
    </recommendedName>
</protein>
<dbReference type="Proteomes" id="UP000248806">
    <property type="component" value="Unassembled WGS sequence"/>
</dbReference>
<evidence type="ECO:0000313" key="9">
    <source>
        <dbReference type="Proteomes" id="UP000248806"/>
    </source>
</evidence>
<evidence type="ECO:0000256" key="3">
    <source>
        <dbReference type="ARBA" id="ARBA00022692"/>
    </source>
</evidence>
<keyword evidence="2 6" id="KW-1003">Cell membrane</keyword>
<comment type="similarity">
    <text evidence="6">Belongs to the TVP38/TMEM64 family.</text>
</comment>
<evidence type="ECO:0000256" key="4">
    <source>
        <dbReference type="ARBA" id="ARBA00022989"/>
    </source>
</evidence>
<dbReference type="Pfam" id="PF09335">
    <property type="entry name" value="VTT_dom"/>
    <property type="match status" value="1"/>
</dbReference>
<comment type="subcellular location">
    <subcellularLocation>
        <location evidence="1 6">Cell membrane</location>
        <topology evidence="1 6">Multi-pass membrane protein</topology>
    </subcellularLocation>
</comment>
<name>A0A326U2I0_THEHA</name>
<keyword evidence="9" id="KW-1185">Reference proteome</keyword>
<feature type="transmembrane region" description="Helical" evidence="6">
    <location>
        <begin position="154"/>
        <end position="176"/>
    </location>
</feature>
<dbReference type="PANTHER" id="PTHR12677">
    <property type="entry name" value="GOLGI APPARATUS MEMBRANE PROTEIN TVP38-RELATED"/>
    <property type="match status" value="1"/>
</dbReference>
<organism evidence="8 9">
    <name type="scientific">Thermosporothrix hazakensis</name>
    <dbReference type="NCBI Taxonomy" id="644383"/>
    <lineage>
        <taxon>Bacteria</taxon>
        <taxon>Bacillati</taxon>
        <taxon>Chloroflexota</taxon>
        <taxon>Ktedonobacteria</taxon>
        <taxon>Ktedonobacterales</taxon>
        <taxon>Thermosporotrichaceae</taxon>
        <taxon>Thermosporothrix</taxon>
    </lineage>
</organism>
<evidence type="ECO:0000256" key="6">
    <source>
        <dbReference type="RuleBase" id="RU366058"/>
    </source>
</evidence>
<comment type="caution">
    <text evidence="8">The sequence shown here is derived from an EMBL/GenBank/DDBJ whole genome shotgun (WGS) entry which is preliminary data.</text>
</comment>
<feature type="domain" description="VTT" evidence="7">
    <location>
        <begin position="72"/>
        <end position="189"/>
    </location>
</feature>
<evidence type="ECO:0000313" key="8">
    <source>
        <dbReference type="EMBL" id="PZW24907.1"/>
    </source>
</evidence>
<evidence type="ECO:0000256" key="1">
    <source>
        <dbReference type="ARBA" id="ARBA00004651"/>
    </source>
</evidence>
<evidence type="ECO:0000259" key="7">
    <source>
        <dbReference type="Pfam" id="PF09335"/>
    </source>
</evidence>
<evidence type="ECO:0000256" key="2">
    <source>
        <dbReference type="ARBA" id="ARBA00022475"/>
    </source>
</evidence>
<reference evidence="8 9" key="1">
    <citation type="submission" date="2018-06" db="EMBL/GenBank/DDBJ databases">
        <title>Genomic Encyclopedia of Archaeal and Bacterial Type Strains, Phase II (KMG-II): from individual species to whole genera.</title>
        <authorList>
            <person name="Goeker M."/>
        </authorList>
    </citation>
    <scope>NUCLEOTIDE SEQUENCE [LARGE SCALE GENOMIC DNA]</scope>
    <source>
        <strain evidence="8 9">ATCC BAA-1881</strain>
    </source>
</reference>
<feature type="transmembrane region" description="Helical" evidence="6">
    <location>
        <begin position="47"/>
        <end position="69"/>
    </location>
</feature>
<dbReference type="InterPro" id="IPR032816">
    <property type="entry name" value="VTT_dom"/>
</dbReference>
<feature type="transmembrane region" description="Helical" evidence="6">
    <location>
        <begin position="129"/>
        <end position="147"/>
    </location>
</feature>
<keyword evidence="5 6" id="KW-0472">Membrane</keyword>
<dbReference type="AlphaFoldDB" id="A0A326U2I0"/>
<dbReference type="GO" id="GO:0005886">
    <property type="term" value="C:plasma membrane"/>
    <property type="evidence" value="ECO:0007669"/>
    <property type="project" value="UniProtKB-SubCell"/>
</dbReference>
<dbReference type="InterPro" id="IPR015414">
    <property type="entry name" value="TMEM64"/>
</dbReference>
<dbReference type="RefSeq" id="WP_111324834.1">
    <property type="nucleotide sequence ID" value="NZ_BIFX01000001.1"/>
</dbReference>
<dbReference type="PANTHER" id="PTHR12677:SF59">
    <property type="entry name" value="GOLGI APPARATUS MEMBRANE PROTEIN TVP38-RELATED"/>
    <property type="match status" value="1"/>
</dbReference>
<feature type="transmembrane region" description="Helical" evidence="6">
    <location>
        <begin position="196"/>
        <end position="217"/>
    </location>
</feature>
<proteinExistence type="inferred from homology"/>
<accession>A0A326U2I0</accession>